<proteinExistence type="predicted"/>
<organism evidence="2 3">
    <name type="scientific">Acrobeloides nanus</name>
    <dbReference type="NCBI Taxonomy" id="290746"/>
    <lineage>
        <taxon>Eukaryota</taxon>
        <taxon>Metazoa</taxon>
        <taxon>Ecdysozoa</taxon>
        <taxon>Nematoda</taxon>
        <taxon>Chromadorea</taxon>
        <taxon>Rhabditida</taxon>
        <taxon>Tylenchina</taxon>
        <taxon>Cephalobomorpha</taxon>
        <taxon>Cephaloboidea</taxon>
        <taxon>Cephalobidae</taxon>
        <taxon>Acrobeloides</taxon>
    </lineage>
</organism>
<evidence type="ECO:0000313" key="3">
    <source>
        <dbReference type="WBParaSite" id="ACRNAN_scaffold5371.g8897.t1"/>
    </source>
</evidence>
<dbReference type="Proteomes" id="UP000887540">
    <property type="component" value="Unplaced"/>
</dbReference>
<evidence type="ECO:0000256" key="1">
    <source>
        <dbReference type="SAM" id="MobiDB-lite"/>
    </source>
</evidence>
<accession>A0A914E275</accession>
<dbReference type="WBParaSite" id="ACRNAN_scaffold5371.g8897.t1">
    <property type="protein sequence ID" value="ACRNAN_scaffold5371.g8897.t1"/>
    <property type="gene ID" value="ACRNAN_scaffold5371.g8897"/>
</dbReference>
<feature type="compositionally biased region" description="Polar residues" evidence="1">
    <location>
        <begin position="25"/>
        <end position="43"/>
    </location>
</feature>
<sequence length="67" mass="7689">MKKQAAMRVEKERDQKIWGKDSEKSSTIQMNDSAKPNDQSVNEISVDTCGPLLEATEDLRRSSRWSF</sequence>
<feature type="compositionally biased region" description="Basic and acidic residues" evidence="1">
    <location>
        <begin position="8"/>
        <end position="24"/>
    </location>
</feature>
<evidence type="ECO:0000313" key="2">
    <source>
        <dbReference type="Proteomes" id="UP000887540"/>
    </source>
</evidence>
<keyword evidence="2" id="KW-1185">Reference proteome</keyword>
<dbReference type="AlphaFoldDB" id="A0A914E275"/>
<feature type="region of interest" description="Disordered" evidence="1">
    <location>
        <begin position="1"/>
        <end position="43"/>
    </location>
</feature>
<protein>
    <submittedName>
        <fullName evidence="3">Uncharacterized protein</fullName>
    </submittedName>
</protein>
<reference evidence="3" key="1">
    <citation type="submission" date="2022-11" db="UniProtKB">
        <authorList>
            <consortium name="WormBaseParasite"/>
        </authorList>
    </citation>
    <scope>IDENTIFICATION</scope>
</reference>
<name>A0A914E275_9BILA</name>